<reference evidence="2 3" key="1">
    <citation type="submission" date="2015-06" db="EMBL/GenBank/DDBJ databases">
        <title>Survival trade-offs in plant roots during colonization by closely related pathogenic and mutualistic fungi.</title>
        <authorList>
            <person name="Hacquard S."/>
            <person name="Kracher B."/>
            <person name="Hiruma K."/>
            <person name="Weinman A."/>
            <person name="Muench P."/>
            <person name="Garrido Oter R."/>
            <person name="Ver Loren van Themaat E."/>
            <person name="Dallerey J.-F."/>
            <person name="Damm U."/>
            <person name="Henrissat B."/>
            <person name="Lespinet O."/>
            <person name="Thon M."/>
            <person name="Kemen E."/>
            <person name="McHardy A.C."/>
            <person name="Schulze-Lefert P."/>
            <person name="O'Connell R.J."/>
        </authorList>
    </citation>
    <scope>NUCLEOTIDE SEQUENCE [LARGE SCALE GENOMIC DNA]</scope>
    <source>
        <strain evidence="2 3">0861</strain>
    </source>
</reference>
<sequence>LLEARTTTPPLRLTSPSKRSLAVSWTSSTAWPVVVARARSGRTVLIRPSTSSKKSFSAKVLRTTKAPPSKRKMNRFPILSGASTRTPPARRFPSRIRTRSLVSKCLLAPSTTHRAASPPTIRLHDRST</sequence>
<feature type="non-terminal residue" evidence="2">
    <location>
        <position position="1"/>
    </location>
</feature>
<organism evidence="2 3">
    <name type="scientific">Colletotrichum tofieldiae</name>
    <dbReference type="NCBI Taxonomy" id="708197"/>
    <lineage>
        <taxon>Eukaryota</taxon>
        <taxon>Fungi</taxon>
        <taxon>Dikarya</taxon>
        <taxon>Ascomycota</taxon>
        <taxon>Pezizomycotina</taxon>
        <taxon>Sordariomycetes</taxon>
        <taxon>Hypocreomycetidae</taxon>
        <taxon>Glomerellales</taxon>
        <taxon>Glomerellaceae</taxon>
        <taxon>Colletotrichum</taxon>
        <taxon>Colletotrichum spaethianum species complex</taxon>
    </lineage>
</organism>
<dbReference type="EMBL" id="LFIV01000063">
    <property type="protein sequence ID" value="KZL72045.1"/>
    <property type="molecule type" value="Genomic_DNA"/>
</dbReference>
<feature type="region of interest" description="Disordered" evidence="1">
    <location>
        <begin position="55"/>
        <end position="93"/>
    </location>
</feature>
<feature type="region of interest" description="Disordered" evidence="1">
    <location>
        <begin position="109"/>
        <end position="128"/>
    </location>
</feature>
<evidence type="ECO:0000313" key="2">
    <source>
        <dbReference type="EMBL" id="KZL72045.1"/>
    </source>
</evidence>
<evidence type="ECO:0000256" key="1">
    <source>
        <dbReference type="SAM" id="MobiDB-lite"/>
    </source>
</evidence>
<keyword evidence="3" id="KW-1185">Reference proteome</keyword>
<gene>
    <name evidence="2" type="ORF">CT0861_01086</name>
</gene>
<evidence type="ECO:0000313" key="3">
    <source>
        <dbReference type="Proteomes" id="UP000076552"/>
    </source>
</evidence>
<proteinExistence type="predicted"/>
<dbReference type="Proteomes" id="UP000076552">
    <property type="component" value="Unassembled WGS sequence"/>
</dbReference>
<accession>A0A161VLZ6</accession>
<protein>
    <submittedName>
        <fullName evidence="2">Uncharacterized protein</fullName>
    </submittedName>
</protein>
<dbReference type="AlphaFoldDB" id="A0A161VLZ6"/>
<name>A0A161VLZ6_9PEZI</name>
<comment type="caution">
    <text evidence="2">The sequence shown here is derived from an EMBL/GenBank/DDBJ whole genome shotgun (WGS) entry which is preliminary data.</text>
</comment>